<dbReference type="RefSeq" id="WP_252167905.1">
    <property type="nucleotide sequence ID" value="NZ_CP084930.1"/>
</dbReference>
<evidence type="ECO:0008006" key="3">
    <source>
        <dbReference type="Google" id="ProtNLM"/>
    </source>
</evidence>
<evidence type="ECO:0000313" key="2">
    <source>
        <dbReference type="Proteomes" id="UP001056937"/>
    </source>
</evidence>
<dbReference type="InterPro" id="IPR011330">
    <property type="entry name" value="Glyco_hydro/deAcase_b/a-brl"/>
</dbReference>
<dbReference type="Gene3D" id="3.20.20.370">
    <property type="entry name" value="Glycoside hydrolase/deacetylase"/>
    <property type="match status" value="1"/>
</dbReference>
<accession>A0ABY4XB21</accession>
<evidence type="ECO:0000313" key="1">
    <source>
        <dbReference type="EMBL" id="USI74099.1"/>
    </source>
</evidence>
<organism evidence="1 2">
    <name type="scientific">Sphingomonas morindae</name>
    <dbReference type="NCBI Taxonomy" id="1541170"/>
    <lineage>
        <taxon>Bacteria</taxon>
        <taxon>Pseudomonadati</taxon>
        <taxon>Pseudomonadota</taxon>
        <taxon>Alphaproteobacteria</taxon>
        <taxon>Sphingomonadales</taxon>
        <taxon>Sphingomonadaceae</taxon>
        <taxon>Sphingomonas</taxon>
    </lineage>
</organism>
<dbReference type="EMBL" id="CP084930">
    <property type="protein sequence ID" value="USI74099.1"/>
    <property type="molecule type" value="Genomic_DNA"/>
</dbReference>
<proteinExistence type="predicted"/>
<dbReference type="Proteomes" id="UP001056937">
    <property type="component" value="Chromosome 1"/>
</dbReference>
<dbReference type="CDD" id="cd10933">
    <property type="entry name" value="CE4_u9"/>
    <property type="match status" value="1"/>
</dbReference>
<reference evidence="1" key="1">
    <citation type="journal article" date="2022" name="Toxins">
        <title>Genomic Analysis of Sphingopyxis sp. USTB-05 for Biodegrading Cyanobacterial Hepatotoxins.</title>
        <authorList>
            <person name="Liu C."/>
            <person name="Xu Q."/>
            <person name="Zhao Z."/>
            <person name="Zhang H."/>
            <person name="Liu X."/>
            <person name="Yin C."/>
            <person name="Liu Y."/>
            <person name="Yan H."/>
        </authorList>
    </citation>
    <scope>NUCLEOTIDE SEQUENCE</scope>
    <source>
        <strain evidence="1">NBD5</strain>
    </source>
</reference>
<protein>
    <recommendedName>
        <fullName evidence="3">Polysaccharide deacetylase</fullName>
    </recommendedName>
</protein>
<keyword evidence="2" id="KW-1185">Reference proteome</keyword>
<sequence>MTQIVITVDTELSAGRQARGLAARANYESSYLGRCAAGDFGVPWLMDRLEAHGLKGLFFVDPMPALVHGDGLVADMVGPILARGHEVQLHAHVEWLAFAATPPLAPRGRDLARFPPAEQARLIACARALLIAAGAPPPTAFRAGNFGANDDTLRALGQLGLLWDMSANPAYAGRGCGIAGAADRVRPWRAHGVTEIPVSAFVDRPGRVRPAQVCAITADEMARALDHALAAGDGVFSVVTHSFEMLSRDRARPNRMVMARFEALCRAAAARGTRFSGLAALDPIALAAGGADPARLRARPWRTAWRHAEQALATLRYERRLWPARG</sequence>
<name>A0ABY4XB21_9SPHN</name>
<gene>
    <name evidence="1" type="ORF">LHA26_06460</name>
</gene>
<dbReference type="SUPFAM" id="SSF88713">
    <property type="entry name" value="Glycoside hydrolase/deacetylase"/>
    <property type="match status" value="1"/>
</dbReference>